<dbReference type="AlphaFoldDB" id="A0A1X2GQX3"/>
<dbReference type="EMBL" id="MCGT01000005">
    <property type="protein sequence ID" value="ORX59480.1"/>
    <property type="molecule type" value="Genomic_DNA"/>
</dbReference>
<reference evidence="2 3" key="1">
    <citation type="submission" date="2016-07" db="EMBL/GenBank/DDBJ databases">
        <title>Pervasive Adenine N6-methylation of Active Genes in Fungi.</title>
        <authorList>
            <consortium name="DOE Joint Genome Institute"/>
            <person name="Mondo S.J."/>
            <person name="Dannebaum R.O."/>
            <person name="Kuo R.C."/>
            <person name="Labutti K."/>
            <person name="Haridas S."/>
            <person name="Kuo A."/>
            <person name="Salamov A."/>
            <person name="Ahrendt S.R."/>
            <person name="Lipzen A."/>
            <person name="Sullivan W."/>
            <person name="Andreopoulos W.B."/>
            <person name="Clum A."/>
            <person name="Lindquist E."/>
            <person name="Daum C."/>
            <person name="Ramamoorthy G.K."/>
            <person name="Gryganskyi A."/>
            <person name="Culley D."/>
            <person name="Magnuson J.K."/>
            <person name="James T.Y."/>
            <person name="O'Malley M.A."/>
            <person name="Stajich J.E."/>
            <person name="Spatafora J.W."/>
            <person name="Visel A."/>
            <person name="Grigoriev I.V."/>
        </authorList>
    </citation>
    <scope>NUCLEOTIDE SEQUENCE [LARGE SCALE GENOMIC DNA]</scope>
    <source>
        <strain evidence="2 3">NRRL 3301</strain>
    </source>
</reference>
<evidence type="ECO:0000313" key="3">
    <source>
        <dbReference type="Proteomes" id="UP000242146"/>
    </source>
</evidence>
<organism evidence="2 3">
    <name type="scientific">Hesseltinella vesiculosa</name>
    <dbReference type="NCBI Taxonomy" id="101127"/>
    <lineage>
        <taxon>Eukaryota</taxon>
        <taxon>Fungi</taxon>
        <taxon>Fungi incertae sedis</taxon>
        <taxon>Mucoromycota</taxon>
        <taxon>Mucoromycotina</taxon>
        <taxon>Mucoromycetes</taxon>
        <taxon>Mucorales</taxon>
        <taxon>Cunninghamellaceae</taxon>
        <taxon>Hesseltinella</taxon>
    </lineage>
</organism>
<feature type="region of interest" description="Disordered" evidence="1">
    <location>
        <begin position="243"/>
        <end position="265"/>
    </location>
</feature>
<feature type="compositionally biased region" description="Polar residues" evidence="1">
    <location>
        <begin position="102"/>
        <end position="121"/>
    </location>
</feature>
<feature type="region of interest" description="Disordered" evidence="1">
    <location>
        <begin position="178"/>
        <end position="207"/>
    </location>
</feature>
<evidence type="ECO:0000313" key="2">
    <source>
        <dbReference type="EMBL" id="ORX59480.1"/>
    </source>
</evidence>
<keyword evidence="3" id="KW-1185">Reference proteome</keyword>
<sequence length="387" mass="43763">MPHVYDSQNGYDYRYARTESRLPSTSARRHSYDDPRLMVAPHYQRPADQRYSSSRLYLSHPPEHSMYYNDAQHHRAGRSKRSPPRSYPTPSNHYLPPRPRRQPTTDIYRQQTDGPEYNTLSIEEEQSDDDDDDDLPTEMEILAAKNAKINAMKSYSQEPSPDPVDLTQLNHALASLDLTPPQHDTAPLYPQTQPSTTSQGPADPSLVTAMDDASTVLSESASHRRTNRRHRWLPNWLLRRSSSASVPSSSRSSSTDSSETLVGQENKKEPLVVLYPPATAKPIVSNLDRVQAMDAIWVFKQPSDASVWVAFDYDNQLAMRDFANNLRLRTVSDDGLDITDSHVGQGKLPVLIAFNKLKAFYPTDNNNIDSMPIKCIPNAGQVTFVRR</sequence>
<dbReference type="OrthoDB" id="2280317at2759"/>
<evidence type="ECO:0000256" key="1">
    <source>
        <dbReference type="SAM" id="MobiDB-lite"/>
    </source>
</evidence>
<feature type="compositionally biased region" description="Acidic residues" evidence="1">
    <location>
        <begin position="122"/>
        <end position="135"/>
    </location>
</feature>
<protein>
    <submittedName>
        <fullName evidence="2">Uncharacterized protein</fullName>
    </submittedName>
</protein>
<feature type="compositionally biased region" description="Polar residues" evidence="1">
    <location>
        <begin position="1"/>
        <end position="10"/>
    </location>
</feature>
<feature type="compositionally biased region" description="Basic residues" evidence="1">
    <location>
        <begin position="74"/>
        <end position="83"/>
    </location>
</feature>
<proteinExistence type="predicted"/>
<feature type="region of interest" description="Disordered" evidence="1">
    <location>
        <begin position="72"/>
        <end position="135"/>
    </location>
</feature>
<feature type="region of interest" description="Disordered" evidence="1">
    <location>
        <begin position="1"/>
        <end position="52"/>
    </location>
</feature>
<dbReference type="Proteomes" id="UP000242146">
    <property type="component" value="Unassembled WGS sequence"/>
</dbReference>
<gene>
    <name evidence="2" type="ORF">DM01DRAFT_1405033</name>
</gene>
<feature type="compositionally biased region" description="Low complexity" evidence="1">
    <location>
        <begin position="243"/>
        <end position="258"/>
    </location>
</feature>
<accession>A0A1X2GQX3</accession>
<name>A0A1X2GQX3_9FUNG</name>
<feature type="compositionally biased region" description="Polar residues" evidence="1">
    <location>
        <begin position="190"/>
        <end position="200"/>
    </location>
</feature>
<comment type="caution">
    <text evidence="2">The sequence shown here is derived from an EMBL/GenBank/DDBJ whole genome shotgun (WGS) entry which is preliminary data.</text>
</comment>